<keyword evidence="2" id="KW-0560">Oxidoreductase</keyword>
<dbReference type="Proteomes" id="UP001139411">
    <property type="component" value="Unassembled WGS sequence"/>
</dbReference>
<comment type="similarity">
    <text evidence="1">Belongs to the short-chain dehydrogenases/reductases (SDR) family.</text>
</comment>
<dbReference type="AlphaFoldDB" id="A0A9X1QD89"/>
<dbReference type="InterPro" id="IPR002347">
    <property type="entry name" value="SDR_fam"/>
</dbReference>
<sequence>MENILITGGTGNLGKTVVETLAESGYHLHLAVRKDVGDSAENVSFYPTDLADSKHADAFVQKVLDTNTKIKAGVFLAGGFQPGNLAETSMEDITKMVNLNFATAFNVAHQLIAHFKTVGGGKLIFVGSKAAMDFKSAGSNFAYSLSKQLLYNFSDLINQSEANAGITSHILLPGTIDTVTNREAMPSADFSQWTDPAAIALTIQDILSGKESNAEIQF</sequence>
<dbReference type="SUPFAM" id="SSF51735">
    <property type="entry name" value="NAD(P)-binding Rossmann-fold domains"/>
    <property type="match status" value="1"/>
</dbReference>
<organism evidence="3 4">
    <name type="scientific">Dyadobacter chenhuakuii</name>
    <dbReference type="NCBI Taxonomy" id="2909339"/>
    <lineage>
        <taxon>Bacteria</taxon>
        <taxon>Pseudomonadati</taxon>
        <taxon>Bacteroidota</taxon>
        <taxon>Cytophagia</taxon>
        <taxon>Cytophagales</taxon>
        <taxon>Spirosomataceae</taxon>
        <taxon>Dyadobacter</taxon>
    </lineage>
</organism>
<dbReference type="GO" id="GO:0016491">
    <property type="term" value="F:oxidoreductase activity"/>
    <property type="evidence" value="ECO:0007669"/>
    <property type="project" value="UniProtKB-KW"/>
</dbReference>
<comment type="caution">
    <text evidence="3">The sequence shown here is derived from an EMBL/GenBank/DDBJ whole genome shotgun (WGS) entry which is preliminary data.</text>
</comment>
<dbReference type="PANTHER" id="PTHR43669:SF3">
    <property type="entry name" value="ALCOHOL DEHYDROGENASE, PUTATIVE (AFU_ORTHOLOGUE AFUA_3G03445)-RELATED"/>
    <property type="match status" value="1"/>
</dbReference>
<dbReference type="PRINTS" id="PR00081">
    <property type="entry name" value="GDHRDH"/>
</dbReference>
<dbReference type="InterPro" id="IPR036291">
    <property type="entry name" value="NAD(P)-bd_dom_sf"/>
</dbReference>
<proteinExistence type="inferred from homology"/>
<protein>
    <submittedName>
        <fullName evidence="3">SDR family NAD(P)-dependent oxidoreductase</fullName>
    </submittedName>
</protein>
<name>A0A9X1QD89_9BACT</name>
<evidence type="ECO:0000313" key="3">
    <source>
        <dbReference type="EMBL" id="MCF2498228.1"/>
    </source>
</evidence>
<dbReference type="Pfam" id="PF00106">
    <property type="entry name" value="adh_short"/>
    <property type="match status" value="1"/>
</dbReference>
<dbReference type="Gene3D" id="3.40.50.720">
    <property type="entry name" value="NAD(P)-binding Rossmann-like Domain"/>
    <property type="match status" value="1"/>
</dbReference>
<accession>A0A9X1QD89</accession>
<dbReference type="RefSeq" id="WP_235177389.1">
    <property type="nucleotide sequence ID" value="NZ_JAKFFV010000004.1"/>
</dbReference>
<evidence type="ECO:0000256" key="2">
    <source>
        <dbReference type="ARBA" id="ARBA00023002"/>
    </source>
</evidence>
<reference evidence="3" key="1">
    <citation type="submission" date="2022-01" db="EMBL/GenBank/DDBJ databases">
        <title>Novel species in genus Dyadobacter.</title>
        <authorList>
            <person name="Ma C."/>
        </authorList>
    </citation>
    <scope>NUCLEOTIDE SEQUENCE</scope>
    <source>
        <strain evidence="3">CY357</strain>
    </source>
</reference>
<evidence type="ECO:0000256" key="1">
    <source>
        <dbReference type="ARBA" id="ARBA00006484"/>
    </source>
</evidence>
<gene>
    <name evidence="3" type="ORF">L0661_07925</name>
</gene>
<evidence type="ECO:0000313" key="4">
    <source>
        <dbReference type="Proteomes" id="UP001139411"/>
    </source>
</evidence>
<dbReference type="EMBL" id="JAKFFV010000004">
    <property type="protein sequence ID" value="MCF2498228.1"/>
    <property type="molecule type" value="Genomic_DNA"/>
</dbReference>
<dbReference type="PANTHER" id="PTHR43669">
    <property type="entry name" value="5-KETO-D-GLUCONATE 5-REDUCTASE"/>
    <property type="match status" value="1"/>
</dbReference>